<evidence type="ECO:0000313" key="1">
    <source>
        <dbReference type="EMBL" id="OZG59912.1"/>
    </source>
</evidence>
<keyword evidence="2" id="KW-1185">Reference proteome</keyword>
<dbReference type="InterPro" id="IPR059220">
    <property type="entry name" value="AbiEi"/>
</dbReference>
<organism evidence="1 2">
    <name type="scientific">Bifidobacterium lemurum</name>
    <dbReference type="NCBI Taxonomy" id="1603886"/>
    <lineage>
        <taxon>Bacteria</taxon>
        <taxon>Bacillati</taxon>
        <taxon>Actinomycetota</taxon>
        <taxon>Actinomycetes</taxon>
        <taxon>Bifidobacteriales</taxon>
        <taxon>Bifidobacteriaceae</taxon>
        <taxon>Bifidobacterium</taxon>
    </lineage>
</organism>
<reference evidence="1 2" key="1">
    <citation type="journal article" date="2017" name="BMC Genomics">
        <title>Comparative genomic and phylogenomic analyses of the Bifidobacteriaceae family.</title>
        <authorList>
            <person name="Lugli G.A."/>
            <person name="Milani C."/>
            <person name="Turroni F."/>
            <person name="Duranti S."/>
            <person name="Mancabelli L."/>
            <person name="Mangifesta M."/>
            <person name="Ferrario C."/>
            <person name="Modesto M."/>
            <person name="Mattarelli P."/>
            <person name="Jiri K."/>
            <person name="van Sinderen D."/>
            <person name="Ventura M."/>
        </authorList>
    </citation>
    <scope>NUCLEOTIDE SEQUENCE [LARGE SCALE GENOMIC DNA]</scope>
    <source>
        <strain evidence="1 2">DSM 28807</strain>
    </source>
</reference>
<gene>
    <name evidence="1" type="ORF">BLEM_2087</name>
</gene>
<protein>
    <submittedName>
        <fullName evidence="1">Uncharacterized protein</fullName>
    </submittedName>
</protein>
<sequence>MRLSKAIETLARWDATGRYVWLRRDLRKVFDENEETLSDTLDRLAKANILTRAARGVYVYRLSAHIGAGTLDLIARHLRRGELTYESLESALSAYGVISQIPIDRRTYVTTGRRGEYDTPYGVIEFTHTSVDKARIIPDLVTVEGRELPVASKRLALRNLKAAGRNMDLIDMEETDDERQ</sequence>
<dbReference type="RefSeq" id="WP_072726162.1">
    <property type="nucleotide sequence ID" value="NZ_BDIS01000019.1"/>
</dbReference>
<dbReference type="OrthoDB" id="3235173at2"/>
<dbReference type="Proteomes" id="UP000216352">
    <property type="component" value="Unassembled WGS sequence"/>
</dbReference>
<dbReference type="AlphaFoldDB" id="A0A261FL60"/>
<dbReference type="EMBL" id="MWWX01000019">
    <property type="protein sequence ID" value="OZG59912.1"/>
    <property type="molecule type" value="Genomic_DNA"/>
</dbReference>
<proteinExistence type="predicted"/>
<evidence type="ECO:0000313" key="2">
    <source>
        <dbReference type="Proteomes" id="UP000216352"/>
    </source>
</evidence>
<comment type="caution">
    <text evidence="1">The sequence shown here is derived from an EMBL/GenBank/DDBJ whole genome shotgun (WGS) entry which is preliminary data.</text>
</comment>
<name>A0A261FL60_9BIFI</name>
<accession>A0A261FL60</accession>
<dbReference type="NCBIfam" id="NF047376">
    <property type="entry name" value="TAA_AbiEi"/>
    <property type="match status" value="1"/>
</dbReference>